<dbReference type="PANTHER" id="PTHR43877">
    <property type="entry name" value="AMINOALKYLPHOSPHONATE N-ACETYLTRANSFERASE-RELATED-RELATED"/>
    <property type="match status" value="1"/>
</dbReference>
<feature type="binding site" evidence="4">
    <location>
        <begin position="208"/>
        <end position="210"/>
    </location>
    <ligand>
        <name>acetyl-CoA</name>
        <dbReference type="ChEBI" id="CHEBI:57288"/>
        <label>2</label>
    </ligand>
</feature>
<proteinExistence type="inferred from homology"/>
<dbReference type="HAMAP" id="MF_01698">
    <property type="entry name" value="MshD"/>
    <property type="match status" value="1"/>
</dbReference>
<evidence type="ECO:0000313" key="7">
    <source>
        <dbReference type="Proteomes" id="UP001168620"/>
    </source>
</evidence>
<dbReference type="InterPro" id="IPR050832">
    <property type="entry name" value="Bact_Acetyltransf"/>
</dbReference>
<keyword evidence="3 4" id="KW-0012">Acyltransferase</keyword>
<sequence length="285" mass="30345">MVDLELVRRIADAAEEADGAAPLDEATWLALLHRPETVRSWVRVDGFALLIGEDLSIVVDPSARGRGLGAGLAADAVPAAGPVEAWSHGDHPAAEVLAERHGLERTRELWVMRRPSSVPLPQLPVREGITVRGYQPDDAEAVVRVNAAAFAAHPEQGAMDLANLRERMAEGWFDPAGLLVAVDSASGEVLGFHWTKQHSPALGEVYVVGISPAAQGRGLGKLLTLTGLHHLASKGVDEVLLYVESDNAPAIAVYGGLGFEHAANDTHVQYGRPNLCKRSDRVGSL</sequence>
<dbReference type="InterPro" id="IPR016181">
    <property type="entry name" value="Acyl_CoA_acyltransferase"/>
</dbReference>
<feature type="binding site" evidence="4">
    <location>
        <position position="242"/>
    </location>
    <ligand>
        <name>1D-myo-inositol 2-(L-cysteinylamino)-2-deoxy-alpha-D-glucopyranoside</name>
        <dbReference type="ChEBI" id="CHEBI:58887"/>
    </ligand>
</feature>
<comment type="caution">
    <text evidence="6">The sequence shown here is derived from an EMBL/GenBank/DDBJ whole genome shotgun (WGS) entry which is preliminary data.</text>
</comment>
<evidence type="ECO:0000259" key="5">
    <source>
        <dbReference type="PROSITE" id="PS51186"/>
    </source>
</evidence>
<keyword evidence="1 4" id="KW-0808">Transferase</keyword>
<feature type="binding site" evidence="4">
    <location>
        <begin position="215"/>
        <end position="221"/>
    </location>
    <ligand>
        <name>acetyl-CoA</name>
        <dbReference type="ChEBI" id="CHEBI:57288"/>
        <label>2</label>
    </ligand>
</feature>
<comment type="similarity">
    <text evidence="4">Belongs to the acetyltransferase family. MshD subfamily.</text>
</comment>
<dbReference type="PROSITE" id="PS51186">
    <property type="entry name" value="GNAT"/>
    <property type="match status" value="1"/>
</dbReference>
<comment type="catalytic activity">
    <reaction evidence="4">
        <text>1D-myo-inositol 2-(L-cysteinylamino)-2-deoxy-alpha-D-glucopyranoside + acetyl-CoA = mycothiol + CoA + H(+)</text>
        <dbReference type="Rhea" id="RHEA:26172"/>
        <dbReference type="ChEBI" id="CHEBI:15378"/>
        <dbReference type="ChEBI" id="CHEBI:16768"/>
        <dbReference type="ChEBI" id="CHEBI:57287"/>
        <dbReference type="ChEBI" id="CHEBI:57288"/>
        <dbReference type="ChEBI" id="CHEBI:58887"/>
        <dbReference type="EC" id="2.3.1.189"/>
    </reaction>
</comment>
<evidence type="ECO:0000256" key="3">
    <source>
        <dbReference type="ARBA" id="ARBA00023315"/>
    </source>
</evidence>
<protein>
    <recommendedName>
        <fullName evidence="4">Mycothiol acetyltransferase</fullName>
        <shortName evidence="4">MSH acetyltransferase</shortName>
        <ecNumber evidence="4">2.3.1.189</ecNumber>
    </recommendedName>
    <alternativeName>
        <fullName evidence="4">Mycothiol synthase</fullName>
    </alternativeName>
</protein>
<feature type="binding site" evidence="4">
    <location>
        <position position="204"/>
    </location>
    <ligand>
        <name>1D-myo-inositol 2-(L-cysteinylamino)-2-deoxy-alpha-D-glucopyranoside</name>
        <dbReference type="ChEBI" id="CHEBI:58887"/>
    </ligand>
</feature>
<dbReference type="EMBL" id="JAUHJQ010000007">
    <property type="protein sequence ID" value="MDN4174499.1"/>
    <property type="molecule type" value="Genomic_DNA"/>
</dbReference>
<dbReference type="InterPro" id="IPR000182">
    <property type="entry name" value="GNAT_dom"/>
</dbReference>
<evidence type="ECO:0000313" key="6">
    <source>
        <dbReference type="EMBL" id="MDN4174499.1"/>
    </source>
</evidence>
<evidence type="ECO:0000256" key="1">
    <source>
        <dbReference type="ARBA" id="ARBA00022679"/>
    </source>
</evidence>
<reference evidence="6" key="1">
    <citation type="submission" date="2023-06" db="EMBL/GenBank/DDBJ databases">
        <title>Draft genome sequence of Nocardioides sp. SOB77.</title>
        <authorList>
            <person name="Zhang G."/>
        </authorList>
    </citation>
    <scope>NUCLEOTIDE SEQUENCE</scope>
    <source>
        <strain evidence="6">SOB77</strain>
    </source>
</reference>
<name>A0ABT8FIH9_9ACTN</name>
<evidence type="ECO:0000256" key="2">
    <source>
        <dbReference type="ARBA" id="ARBA00022737"/>
    </source>
</evidence>
<feature type="binding site" evidence="4">
    <location>
        <begin position="57"/>
        <end position="59"/>
    </location>
    <ligand>
        <name>acetyl-CoA</name>
        <dbReference type="ChEBI" id="CHEBI:57288"/>
        <label>1</label>
    </ligand>
</feature>
<dbReference type="Gene3D" id="3.40.630.30">
    <property type="match status" value="1"/>
</dbReference>
<feature type="binding site" evidence="4">
    <location>
        <position position="196"/>
    </location>
    <ligand>
        <name>1D-myo-inositol 2-(L-cysteinylamino)-2-deoxy-alpha-D-glucopyranoside</name>
        <dbReference type="ChEBI" id="CHEBI:58887"/>
    </ligand>
</feature>
<dbReference type="NCBIfam" id="TIGR03448">
    <property type="entry name" value="mycothiol_MshD"/>
    <property type="match status" value="1"/>
</dbReference>
<accession>A0ABT8FIH9</accession>
<gene>
    <name evidence="4 6" type="primary">mshD</name>
    <name evidence="6" type="ORF">QWY28_16180</name>
</gene>
<dbReference type="SUPFAM" id="SSF55729">
    <property type="entry name" value="Acyl-CoA N-acyltransferases (Nat)"/>
    <property type="match status" value="2"/>
</dbReference>
<organism evidence="6 7">
    <name type="scientific">Nocardioides oceani</name>
    <dbReference type="NCBI Taxonomy" id="3058369"/>
    <lineage>
        <taxon>Bacteria</taxon>
        <taxon>Bacillati</taxon>
        <taxon>Actinomycetota</taxon>
        <taxon>Actinomycetes</taxon>
        <taxon>Propionibacteriales</taxon>
        <taxon>Nocardioidaceae</taxon>
        <taxon>Nocardioides</taxon>
    </lineage>
</organism>
<comment type="caution">
    <text evidence="4">Lacks conserved residue(s) required for the propagation of feature annotation.</text>
</comment>
<comment type="subunit">
    <text evidence="4">Monomer.</text>
</comment>
<dbReference type="Pfam" id="PF00583">
    <property type="entry name" value="Acetyltransf_1"/>
    <property type="match status" value="1"/>
</dbReference>
<keyword evidence="7" id="KW-1185">Reference proteome</keyword>
<dbReference type="Proteomes" id="UP001168620">
    <property type="component" value="Unassembled WGS sequence"/>
</dbReference>
<dbReference type="EC" id="2.3.1.189" evidence="4"/>
<feature type="binding site" evidence="4">
    <location>
        <position position="155"/>
    </location>
    <ligand>
        <name>1D-myo-inositol 2-(L-cysteinylamino)-2-deoxy-alpha-D-glucopyranoside</name>
        <dbReference type="ChEBI" id="CHEBI:58887"/>
    </ligand>
</feature>
<dbReference type="RefSeq" id="WP_300953594.1">
    <property type="nucleotide sequence ID" value="NZ_JAUHJQ010000007.1"/>
</dbReference>
<comment type="function">
    <text evidence="4">Catalyzes the transfer of acetyl from acetyl-CoA to desacetylmycothiol (Cys-GlcN-Ins) to form mycothiol.</text>
</comment>
<dbReference type="PIRSF" id="PIRSF021524">
    <property type="entry name" value="MSH_acetyltransferase"/>
    <property type="match status" value="1"/>
</dbReference>
<keyword evidence="2 4" id="KW-0677">Repeat</keyword>
<feature type="domain" description="N-acetyltransferase" evidence="5">
    <location>
        <begin position="129"/>
        <end position="282"/>
    </location>
</feature>
<feature type="binding site" evidence="4">
    <location>
        <position position="25"/>
    </location>
    <ligand>
        <name>1D-myo-inositol 2-(L-cysteinylamino)-2-deoxy-alpha-D-glucopyranoside</name>
        <dbReference type="ChEBI" id="CHEBI:58887"/>
    </ligand>
</feature>
<evidence type="ECO:0000256" key="4">
    <source>
        <dbReference type="HAMAP-Rule" id="MF_01698"/>
    </source>
</evidence>
<dbReference type="InterPro" id="IPR017813">
    <property type="entry name" value="Mycothiol_AcTrfase"/>
</dbReference>
<dbReference type="GO" id="GO:0035447">
    <property type="term" value="F:mycothiol synthase activity"/>
    <property type="evidence" value="ECO:0007669"/>
    <property type="project" value="UniProtKB-EC"/>
</dbReference>